<evidence type="ECO:0000256" key="9">
    <source>
        <dbReference type="ARBA" id="ARBA00023284"/>
    </source>
</evidence>
<evidence type="ECO:0000256" key="13">
    <source>
        <dbReference type="PIRSR" id="PIRSR000350-4"/>
    </source>
</evidence>
<dbReference type="InterPro" id="IPR001100">
    <property type="entry name" value="Pyr_nuc-diS_OxRdtase"/>
</dbReference>
<dbReference type="PROSITE" id="PS00076">
    <property type="entry name" value="PYRIDINE_REDOX_1"/>
    <property type="match status" value="1"/>
</dbReference>
<organism evidence="17 18">
    <name type="scientific">Mesorhizobium metallidurans STM 2683</name>
    <dbReference type="NCBI Taxonomy" id="1297569"/>
    <lineage>
        <taxon>Bacteria</taxon>
        <taxon>Pseudomonadati</taxon>
        <taxon>Pseudomonadota</taxon>
        <taxon>Alphaproteobacteria</taxon>
        <taxon>Hyphomicrobiales</taxon>
        <taxon>Phyllobacteriaceae</taxon>
        <taxon>Mesorhizobium</taxon>
    </lineage>
</organism>
<dbReference type="eggNOG" id="COG1249">
    <property type="taxonomic scope" value="Bacteria"/>
</dbReference>
<dbReference type="SUPFAM" id="SSF55424">
    <property type="entry name" value="FAD/NAD-linked reductases, dimerisation (C-terminal) domain"/>
    <property type="match status" value="1"/>
</dbReference>
<feature type="binding site" evidence="12">
    <location>
        <begin position="338"/>
        <end position="341"/>
    </location>
    <ligand>
        <name>FAD</name>
        <dbReference type="ChEBI" id="CHEBI:57692"/>
    </ligand>
</feature>
<gene>
    <name evidence="17" type="primary">lpd</name>
    <name evidence="17" type="ORF">MESS2_1250051</name>
</gene>
<evidence type="ECO:0000256" key="11">
    <source>
        <dbReference type="PIRSR" id="PIRSR000350-2"/>
    </source>
</evidence>
<keyword evidence="7 12" id="KW-0520">NAD</keyword>
<feature type="binding site" evidence="12">
    <location>
        <position position="282"/>
    </location>
    <ligand>
        <name>NAD(+)</name>
        <dbReference type="ChEBI" id="CHEBI:57540"/>
    </ligand>
</feature>
<dbReference type="RefSeq" id="WP_008873274.1">
    <property type="nucleotide sequence ID" value="NZ_CAUM01000030.1"/>
</dbReference>
<dbReference type="EMBL" id="CAUM01000030">
    <property type="protein sequence ID" value="CCV04296.1"/>
    <property type="molecule type" value="Genomic_DNA"/>
</dbReference>
<keyword evidence="5 12" id="KW-0274">FAD</keyword>
<dbReference type="PANTHER" id="PTHR22912">
    <property type="entry name" value="DISULFIDE OXIDOREDUCTASE"/>
    <property type="match status" value="1"/>
</dbReference>
<feature type="active site" description="Proton acceptor" evidence="11">
    <location>
        <position position="464"/>
    </location>
</feature>
<protein>
    <recommendedName>
        <fullName evidence="3 14">Dihydrolipoyl dehydrogenase</fullName>
        <ecNumber evidence="2 14">1.8.1.4</ecNumber>
    </recommendedName>
</protein>
<dbReference type="PANTHER" id="PTHR22912:SF160">
    <property type="entry name" value="DIHYDROLIPOYL DEHYDROGENASE"/>
    <property type="match status" value="1"/>
</dbReference>
<dbReference type="PRINTS" id="PR00411">
    <property type="entry name" value="PNDRDTASEI"/>
</dbReference>
<comment type="similarity">
    <text evidence="1 14">Belongs to the class-I pyridine nucleotide-disulfide oxidoreductase family.</text>
</comment>
<dbReference type="InterPro" id="IPR012999">
    <property type="entry name" value="Pyr_OxRdtase_I_AS"/>
</dbReference>
<dbReference type="OrthoDB" id="9781772at2"/>
<dbReference type="NCBIfam" id="TIGR01350">
    <property type="entry name" value="lipoamide_DH"/>
    <property type="match status" value="1"/>
</dbReference>
<feature type="domain" description="Pyridine nucleotide-disulphide oxidoreductase dimerisation" evidence="15">
    <location>
        <begin position="366"/>
        <end position="475"/>
    </location>
</feature>
<feature type="disulfide bond" description="Redox-active" evidence="13">
    <location>
        <begin position="43"/>
        <end position="48"/>
    </location>
</feature>
<feature type="binding site" evidence="12">
    <location>
        <begin position="147"/>
        <end position="149"/>
    </location>
    <ligand>
        <name>FAD</name>
        <dbReference type="ChEBI" id="CHEBI:57692"/>
    </ligand>
</feature>
<dbReference type="AlphaFoldDB" id="M5EXG3"/>
<dbReference type="EC" id="1.8.1.4" evidence="2 14"/>
<proteinExistence type="inferred from homology"/>
<dbReference type="InterPro" id="IPR050151">
    <property type="entry name" value="Class-I_Pyr_Nuc-Dis_Oxidored"/>
</dbReference>
<feature type="domain" description="FAD/NAD(P)-binding" evidence="16">
    <location>
        <begin position="7"/>
        <end position="347"/>
    </location>
</feature>
<evidence type="ECO:0000256" key="5">
    <source>
        <dbReference type="ARBA" id="ARBA00022827"/>
    </source>
</evidence>
<feature type="binding site" evidence="12">
    <location>
        <position position="206"/>
    </location>
    <ligand>
        <name>NAD(+)</name>
        <dbReference type="ChEBI" id="CHEBI:57540"/>
    </ligand>
</feature>
<evidence type="ECO:0000259" key="15">
    <source>
        <dbReference type="Pfam" id="PF02852"/>
    </source>
</evidence>
<keyword evidence="4 14" id="KW-0285">Flavoprotein</keyword>
<sequence length="485" mass="49943">MKEISCKLLVIGAGPGGYVCAIRAGQLGIDTVIVEAGRPGGTCLNVGCIPSKALIHAAEEFEKVAHMASGKSPLGISAAPPSLDLAKTVVWKDGIVSRLTNGIAGLLKKAKVKTVQGWATFRDGKTVEVETETGTQVIRAETVVIATGSAPVELPFLPFGGPVISSTEALALGAVPKRLAVVGGGYIGLELGIAFAKLGAAVTVVEALPRVLAQYDAELTRPVVKRLAELGIEVMTGAKAKGLASEGQAGKGQAGKGDALLVETADGKNARVAADKILVTVGRKPLTEGFGLEQIDLDMAGKDGAGKDGAGKFIRIDDQCRTSMRGVFAIGDVTGEPMLAHRAMAQGEMVAEIVAGHKRSWDKRSIPAICFTDPELVTAGLSPEEAKALGGEIKIGQFPFAANGRAMTKLGEEGFVRVVARADNHLVLGIQAVGQGVSELSAAFGLALEMGARLEDIAGTIHAHPTQGEGFQEAALKALGHALHV</sequence>
<evidence type="ECO:0000256" key="2">
    <source>
        <dbReference type="ARBA" id="ARBA00012608"/>
    </source>
</evidence>
<comment type="caution">
    <text evidence="17">The sequence shown here is derived from an EMBL/GenBank/DDBJ whole genome shotgun (WGS) entry which is preliminary data.</text>
</comment>
<dbReference type="PIRSF" id="PIRSF000350">
    <property type="entry name" value="Mercury_reductase_MerA"/>
    <property type="match status" value="1"/>
</dbReference>
<feature type="binding site" evidence="12">
    <location>
        <position position="332"/>
    </location>
    <ligand>
        <name>FAD</name>
        <dbReference type="ChEBI" id="CHEBI:57692"/>
    </ligand>
</feature>
<evidence type="ECO:0000256" key="4">
    <source>
        <dbReference type="ARBA" id="ARBA00022630"/>
    </source>
</evidence>
<dbReference type="Gene3D" id="3.30.390.30">
    <property type="match status" value="1"/>
</dbReference>
<accession>M5EXG3</accession>
<feature type="binding site" evidence="12">
    <location>
        <position position="52"/>
    </location>
    <ligand>
        <name>FAD</name>
        <dbReference type="ChEBI" id="CHEBI:57692"/>
    </ligand>
</feature>
<evidence type="ECO:0000256" key="7">
    <source>
        <dbReference type="ARBA" id="ARBA00023027"/>
    </source>
</evidence>
<keyword evidence="18" id="KW-1185">Reference proteome</keyword>
<comment type="catalytic activity">
    <reaction evidence="10 14">
        <text>N(6)-[(R)-dihydrolipoyl]-L-lysyl-[protein] + NAD(+) = N(6)-[(R)-lipoyl]-L-lysyl-[protein] + NADH + H(+)</text>
        <dbReference type="Rhea" id="RHEA:15045"/>
        <dbReference type="Rhea" id="RHEA-COMP:10474"/>
        <dbReference type="Rhea" id="RHEA-COMP:10475"/>
        <dbReference type="ChEBI" id="CHEBI:15378"/>
        <dbReference type="ChEBI" id="CHEBI:57540"/>
        <dbReference type="ChEBI" id="CHEBI:57945"/>
        <dbReference type="ChEBI" id="CHEBI:83099"/>
        <dbReference type="ChEBI" id="CHEBI:83100"/>
        <dbReference type="EC" id="1.8.1.4"/>
    </reaction>
</comment>
<dbReference type="PRINTS" id="PR00368">
    <property type="entry name" value="FADPNR"/>
</dbReference>
<dbReference type="InterPro" id="IPR036188">
    <property type="entry name" value="FAD/NAD-bd_sf"/>
</dbReference>
<dbReference type="Proteomes" id="UP000012062">
    <property type="component" value="Unassembled WGS sequence"/>
</dbReference>
<feature type="binding site" evidence="12">
    <location>
        <begin position="183"/>
        <end position="190"/>
    </location>
    <ligand>
        <name>NAD(+)</name>
        <dbReference type="ChEBI" id="CHEBI:57540"/>
    </ligand>
</feature>
<keyword evidence="9 14" id="KW-0676">Redox-active center</keyword>
<evidence type="ECO:0000256" key="6">
    <source>
        <dbReference type="ARBA" id="ARBA00023002"/>
    </source>
</evidence>
<evidence type="ECO:0000256" key="10">
    <source>
        <dbReference type="ARBA" id="ARBA00049187"/>
    </source>
</evidence>
<dbReference type="InterPro" id="IPR023753">
    <property type="entry name" value="FAD/NAD-binding_dom"/>
</dbReference>
<dbReference type="Gene3D" id="3.50.50.60">
    <property type="entry name" value="FAD/NAD(P)-binding domain"/>
    <property type="match status" value="2"/>
</dbReference>
<dbReference type="FunFam" id="3.30.390.30:FF:000001">
    <property type="entry name" value="Dihydrolipoyl dehydrogenase"/>
    <property type="match status" value="1"/>
</dbReference>
<comment type="miscellaneous">
    <text evidence="14">The active site is a redox-active disulfide bond.</text>
</comment>
<keyword evidence="8" id="KW-1015">Disulfide bond</keyword>
<dbReference type="Pfam" id="PF07992">
    <property type="entry name" value="Pyr_redox_2"/>
    <property type="match status" value="1"/>
</dbReference>
<dbReference type="InterPro" id="IPR004099">
    <property type="entry name" value="Pyr_nucl-diS_OxRdtase_dimer"/>
</dbReference>
<evidence type="ECO:0000256" key="8">
    <source>
        <dbReference type="ARBA" id="ARBA00023157"/>
    </source>
</evidence>
<keyword evidence="12" id="KW-0547">Nucleotide-binding</keyword>
<evidence type="ECO:0000313" key="18">
    <source>
        <dbReference type="Proteomes" id="UP000012062"/>
    </source>
</evidence>
<name>M5EXG3_9HYPH</name>
<evidence type="ECO:0000313" key="17">
    <source>
        <dbReference type="EMBL" id="CCV04296.1"/>
    </source>
</evidence>
<dbReference type="GO" id="GO:0050660">
    <property type="term" value="F:flavin adenine dinucleotide binding"/>
    <property type="evidence" value="ECO:0007669"/>
    <property type="project" value="InterPro"/>
</dbReference>
<dbReference type="InterPro" id="IPR016156">
    <property type="entry name" value="FAD/NAD-linked_Rdtase_dimer_sf"/>
</dbReference>
<reference evidence="17 18" key="1">
    <citation type="submission" date="2013-02" db="EMBL/GenBank/DDBJ databases">
        <authorList>
            <person name="Genoscope - CEA"/>
        </authorList>
    </citation>
    <scope>NUCLEOTIDE SEQUENCE [LARGE SCALE GENOMIC DNA]</scope>
    <source>
        <strain evidence="17 18">STM 2683</strain>
    </source>
</reference>
<evidence type="ECO:0000259" key="16">
    <source>
        <dbReference type="Pfam" id="PF07992"/>
    </source>
</evidence>
<dbReference type="GO" id="GO:0006103">
    <property type="term" value="P:2-oxoglutarate metabolic process"/>
    <property type="evidence" value="ECO:0007669"/>
    <property type="project" value="TreeGrafter"/>
</dbReference>
<dbReference type="InterPro" id="IPR006258">
    <property type="entry name" value="Lipoamide_DH"/>
</dbReference>
<evidence type="ECO:0000256" key="14">
    <source>
        <dbReference type="RuleBase" id="RU003692"/>
    </source>
</evidence>
<evidence type="ECO:0000256" key="12">
    <source>
        <dbReference type="PIRSR" id="PIRSR000350-3"/>
    </source>
</evidence>
<evidence type="ECO:0000256" key="3">
    <source>
        <dbReference type="ARBA" id="ARBA00016961"/>
    </source>
</evidence>
<keyword evidence="6 14" id="KW-0560">Oxidoreductase</keyword>
<dbReference type="GO" id="GO:0004148">
    <property type="term" value="F:dihydrolipoyl dehydrogenase (NADH) activity"/>
    <property type="evidence" value="ECO:0007669"/>
    <property type="project" value="UniProtKB-EC"/>
</dbReference>
<comment type="cofactor">
    <cofactor evidence="12 14">
        <name>FAD</name>
        <dbReference type="ChEBI" id="CHEBI:57692"/>
    </cofactor>
    <text evidence="12 14">Binds 1 FAD per subunit.</text>
</comment>
<evidence type="ECO:0000256" key="1">
    <source>
        <dbReference type="ARBA" id="ARBA00007532"/>
    </source>
</evidence>
<dbReference type="STRING" id="1297569.MESS2_1250051"/>
<dbReference type="SUPFAM" id="SSF51905">
    <property type="entry name" value="FAD/NAD(P)-binding domain"/>
    <property type="match status" value="1"/>
</dbReference>
<dbReference type="Pfam" id="PF02852">
    <property type="entry name" value="Pyr_redox_dim"/>
    <property type="match status" value="1"/>
</dbReference>